<name>A0ABV6IUR4_9PROT</name>
<accession>A0ABV6IUR4</accession>
<sequence length="98" mass="10007">MAQGAPIEGEAGIGFVLRRGFFLPPLRFTADEVDALILGLRLVARRGDEALEAAAGNALAKIEAVLPPDIAGAAESGALLAGPGIPTPHLAMLRRAIA</sequence>
<comment type="caution">
    <text evidence="1">The sequence shown here is derived from an EMBL/GenBank/DDBJ whole genome shotgun (WGS) entry which is preliminary data.</text>
</comment>
<evidence type="ECO:0000313" key="1">
    <source>
        <dbReference type="EMBL" id="MFC0387350.1"/>
    </source>
</evidence>
<keyword evidence="2" id="KW-1185">Reference proteome</keyword>
<protein>
    <submittedName>
        <fullName evidence="1">Helix-turn-helix transcriptional regulator</fullName>
    </submittedName>
</protein>
<organism evidence="1 2">
    <name type="scientific">Muricoccus vinaceus</name>
    <dbReference type="NCBI Taxonomy" id="424704"/>
    <lineage>
        <taxon>Bacteria</taxon>
        <taxon>Pseudomonadati</taxon>
        <taxon>Pseudomonadota</taxon>
        <taxon>Alphaproteobacteria</taxon>
        <taxon>Acetobacterales</taxon>
        <taxon>Roseomonadaceae</taxon>
        <taxon>Muricoccus</taxon>
    </lineage>
</organism>
<gene>
    <name evidence="1" type="ORF">ACFFIC_17625</name>
</gene>
<dbReference type="Proteomes" id="UP001589789">
    <property type="component" value="Unassembled WGS sequence"/>
</dbReference>
<proteinExistence type="predicted"/>
<reference evidence="1 2" key="1">
    <citation type="submission" date="2024-09" db="EMBL/GenBank/DDBJ databases">
        <authorList>
            <person name="Sun Q."/>
            <person name="Mori K."/>
        </authorList>
    </citation>
    <scope>NUCLEOTIDE SEQUENCE [LARGE SCALE GENOMIC DNA]</scope>
    <source>
        <strain evidence="1 2">CCM 7468</strain>
    </source>
</reference>
<dbReference type="RefSeq" id="WP_377052705.1">
    <property type="nucleotide sequence ID" value="NZ_JBHLVZ010000060.1"/>
</dbReference>
<evidence type="ECO:0000313" key="2">
    <source>
        <dbReference type="Proteomes" id="UP001589789"/>
    </source>
</evidence>
<dbReference type="EMBL" id="JBHLVZ010000060">
    <property type="protein sequence ID" value="MFC0387350.1"/>
    <property type="molecule type" value="Genomic_DNA"/>
</dbReference>